<dbReference type="Gene3D" id="3.20.20.70">
    <property type="entry name" value="Aldolase class I"/>
    <property type="match status" value="1"/>
</dbReference>
<dbReference type="AlphaFoldDB" id="A0A7V4U2H4"/>
<keyword evidence="5 8" id="KW-0408">Iron</keyword>
<comment type="pathway">
    <text evidence="8">Purine metabolism; 7-cyano-7-deazaguanine biosynthesis.</text>
</comment>
<dbReference type="InterPro" id="IPR007197">
    <property type="entry name" value="rSAM"/>
</dbReference>
<dbReference type="PIRSF" id="PIRSF000370">
    <property type="entry name" value="QueE"/>
    <property type="match status" value="1"/>
</dbReference>
<comment type="similarity">
    <text evidence="8">Belongs to the radical SAM superfamily. 7-carboxy-7-deazaguanine synthase family.</text>
</comment>
<dbReference type="PANTHER" id="PTHR42836:SF1">
    <property type="entry name" value="7-CARBOXY-7-DEAZAGUANINE SYNTHASE"/>
    <property type="match status" value="1"/>
</dbReference>
<dbReference type="PROSITE" id="PS51918">
    <property type="entry name" value="RADICAL_SAM"/>
    <property type="match status" value="1"/>
</dbReference>
<dbReference type="GO" id="GO:0008616">
    <property type="term" value="P:tRNA queuosine(34) biosynthetic process"/>
    <property type="evidence" value="ECO:0007669"/>
    <property type="project" value="UniProtKB-UniRule"/>
</dbReference>
<evidence type="ECO:0000256" key="1">
    <source>
        <dbReference type="ARBA" id="ARBA00022485"/>
    </source>
</evidence>
<evidence type="ECO:0000256" key="7">
    <source>
        <dbReference type="ARBA" id="ARBA00023239"/>
    </source>
</evidence>
<evidence type="ECO:0000256" key="4">
    <source>
        <dbReference type="ARBA" id="ARBA00022842"/>
    </source>
</evidence>
<comment type="subunit">
    <text evidence="8">Homodimer.</text>
</comment>
<evidence type="ECO:0000256" key="3">
    <source>
        <dbReference type="ARBA" id="ARBA00022723"/>
    </source>
</evidence>
<keyword evidence="7 8" id="KW-0456">Lyase</keyword>
<dbReference type="SFLD" id="SFLDS00029">
    <property type="entry name" value="Radical_SAM"/>
    <property type="match status" value="1"/>
</dbReference>
<dbReference type="UniPathway" id="UPA00391"/>
<dbReference type="InterPro" id="IPR058240">
    <property type="entry name" value="rSAM_sf"/>
</dbReference>
<keyword evidence="2 8" id="KW-0949">S-adenosyl-L-methionine</keyword>
<comment type="catalytic activity">
    <reaction evidence="8">
        <text>6-carboxy-5,6,7,8-tetrahydropterin + H(+) = 7-carboxy-7-carbaguanine + NH4(+)</text>
        <dbReference type="Rhea" id="RHEA:27974"/>
        <dbReference type="ChEBI" id="CHEBI:15378"/>
        <dbReference type="ChEBI" id="CHEBI:28938"/>
        <dbReference type="ChEBI" id="CHEBI:61032"/>
        <dbReference type="ChEBI" id="CHEBI:61036"/>
        <dbReference type="EC" id="4.3.99.3"/>
    </reaction>
</comment>
<organism evidence="10">
    <name type="scientific">Caldithrix abyssi</name>
    <dbReference type="NCBI Taxonomy" id="187145"/>
    <lineage>
        <taxon>Bacteria</taxon>
        <taxon>Pseudomonadati</taxon>
        <taxon>Calditrichota</taxon>
        <taxon>Calditrichia</taxon>
        <taxon>Calditrichales</taxon>
        <taxon>Calditrichaceae</taxon>
        <taxon>Caldithrix</taxon>
    </lineage>
</organism>
<evidence type="ECO:0000256" key="5">
    <source>
        <dbReference type="ARBA" id="ARBA00023004"/>
    </source>
</evidence>
<keyword evidence="1 8" id="KW-0004">4Fe-4S</keyword>
<gene>
    <name evidence="8 10" type="primary">queE</name>
    <name evidence="10" type="ORF">ENK44_13905</name>
</gene>
<keyword evidence="3 8" id="KW-0479">Metal-binding</keyword>
<protein>
    <recommendedName>
        <fullName evidence="8">7-carboxy-7-deazaguanine synthase</fullName>
        <shortName evidence="8">CDG synthase</shortName>
        <ecNumber evidence="8">4.3.99.3</ecNumber>
    </recommendedName>
    <alternativeName>
        <fullName evidence="8">Queuosine biosynthesis protein QueE</fullName>
    </alternativeName>
</protein>
<feature type="binding site" evidence="8">
    <location>
        <position position="74"/>
    </location>
    <ligand>
        <name>S-adenosyl-L-methionine</name>
        <dbReference type="ChEBI" id="CHEBI:59789"/>
    </ligand>
</feature>
<comment type="cofactor">
    <cofactor evidence="8">
        <name>S-adenosyl-L-methionine</name>
        <dbReference type="ChEBI" id="CHEBI:59789"/>
    </cofactor>
    <text evidence="8">Binds 1 S-adenosyl-L-methionine per subunit.</text>
</comment>
<accession>A0A7V4U2H4</accession>
<evidence type="ECO:0000313" key="10">
    <source>
        <dbReference type="EMBL" id="HGY56796.1"/>
    </source>
</evidence>
<feature type="domain" description="Radical SAM core" evidence="9">
    <location>
        <begin position="20"/>
        <end position="210"/>
    </location>
</feature>
<dbReference type="InterPro" id="IPR027621">
    <property type="entry name" value="rSAM_QueE_gams"/>
</dbReference>
<feature type="binding site" evidence="8">
    <location>
        <begin position="14"/>
        <end position="16"/>
    </location>
    <ligand>
        <name>substrate</name>
    </ligand>
</feature>
<dbReference type="CDD" id="cd01335">
    <property type="entry name" value="Radical_SAM"/>
    <property type="match status" value="1"/>
</dbReference>
<keyword evidence="6 8" id="KW-0411">Iron-sulfur</keyword>
<evidence type="ECO:0000256" key="6">
    <source>
        <dbReference type="ARBA" id="ARBA00023014"/>
    </source>
</evidence>
<comment type="caution">
    <text evidence="10">The sequence shown here is derived from an EMBL/GenBank/DDBJ whole genome shotgun (WGS) entry which is preliminary data.</text>
</comment>
<dbReference type="GO" id="GO:0051539">
    <property type="term" value="F:4 iron, 4 sulfur cluster binding"/>
    <property type="evidence" value="ECO:0007669"/>
    <property type="project" value="UniProtKB-UniRule"/>
</dbReference>
<dbReference type="EC" id="4.3.99.3" evidence="8"/>
<dbReference type="GO" id="GO:0000287">
    <property type="term" value="F:magnesium ion binding"/>
    <property type="evidence" value="ECO:0007669"/>
    <property type="project" value="UniProtKB-UniRule"/>
</dbReference>
<feature type="binding site" evidence="8">
    <location>
        <position position="37"/>
    </location>
    <ligand>
        <name>[4Fe-4S] cluster</name>
        <dbReference type="ChEBI" id="CHEBI:49883"/>
        <note>4Fe-4S-S-AdoMet</note>
    </ligand>
</feature>
<comment type="cofactor">
    <cofactor evidence="8">
        <name>Mg(2+)</name>
        <dbReference type="ChEBI" id="CHEBI:18420"/>
    </cofactor>
</comment>
<dbReference type="InterPro" id="IPR013785">
    <property type="entry name" value="Aldolase_TIM"/>
</dbReference>
<feature type="binding site" evidence="8">
    <location>
        <position position="33"/>
    </location>
    <ligand>
        <name>[4Fe-4S] cluster</name>
        <dbReference type="ChEBI" id="CHEBI:49883"/>
        <note>4Fe-4S-S-AdoMet</note>
    </ligand>
</feature>
<name>A0A7V4U2H4_CALAY</name>
<dbReference type="NCBIfam" id="TIGR04349">
    <property type="entry name" value="rSAM_QueE_gams"/>
    <property type="match status" value="1"/>
</dbReference>
<evidence type="ECO:0000259" key="9">
    <source>
        <dbReference type="PROSITE" id="PS51918"/>
    </source>
</evidence>
<dbReference type="Pfam" id="PF04055">
    <property type="entry name" value="Radical_SAM"/>
    <property type="match status" value="1"/>
</dbReference>
<dbReference type="Proteomes" id="UP000885779">
    <property type="component" value="Unassembled WGS sequence"/>
</dbReference>
<feature type="binding site" evidence="8">
    <location>
        <position position="29"/>
    </location>
    <ligand>
        <name>substrate</name>
    </ligand>
</feature>
<comment type="caution">
    <text evidence="8">Lacks conserved residue(s) required for the propagation of feature annotation.</text>
</comment>
<feature type="binding site" evidence="8">
    <location>
        <position position="40"/>
    </location>
    <ligand>
        <name>[4Fe-4S] cluster</name>
        <dbReference type="ChEBI" id="CHEBI:49883"/>
        <note>4Fe-4S-S-AdoMet</note>
    </ligand>
</feature>
<dbReference type="SUPFAM" id="SSF102114">
    <property type="entry name" value="Radical SAM enzymes"/>
    <property type="match status" value="1"/>
</dbReference>
<dbReference type="GO" id="GO:0016840">
    <property type="term" value="F:carbon-nitrogen lyase activity"/>
    <property type="evidence" value="ECO:0007669"/>
    <property type="project" value="UniProtKB-UniRule"/>
</dbReference>
<sequence length="215" mass="24993">MQNTLKINEIFYSIQGESTFAGRPCIFVRLTYCNLRCTYCDTEYAFHEGEERTLQQIMQEIKEYACDLVEITGGEPLIQKNVYPLMTNLADAGYTVLLETGGHLNIAQVDPRVRRIVDIKCPSSGESDKVHWDNIALLTDLDEVKFVIGDREDYEWAKAILEKYNLNERCPVLFAPVFGQLKNKHLAEWILEDRLNVRFQLQMHKYIWPPEQRGV</sequence>
<feature type="binding site" evidence="8">
    <location>
        <position position="42"/>
    </location>
    <ligand>
        <name>Mg(2+)</name>
        <dbReference type="ChEBI" id="CHEBI:18420"/>
    </ligand>
</feature>
<comment type="function">
    <text evidence="8">Catalyzes the complex heterocyclic radical-mediated conversion of 6-carboxy-5,6,7,8-tetrahydropterin (CPH4) to 7-carboxy-7-deazaguanine (CDG), a step common to the biosynthetic pathways of all 7-deazapurine-containing compounds.</text>
</comment>
<evidence type="ECO:0000256" key="2">
    <source>
        <dbReference type="ARBA" id="ARBA00022691"/>
    </source>
</evidence>
<feature type="binding site" evidence="8">
    <location>
        <position position="72"/>
    </location>
    <ligand>
        <name>substrate</name>
    </ligand>
</feature>
<dbReference type="GO" id="GO:1904047">
    <property type="term" value="F:S-adenosyl-L-methionine binding"/>
    <property type="evidence" value="ECO:0007669"/>
    <property type="project" value="UniProtKB-UniRule"/>
</dbReference>
<dbReference type="HAMAP" id="MF_00917">
    <property type="entry name" value="QueE"/>
    <property type="match status" value="1"/>
</dbReference>
<proteinExistence type="inferred from homology"/>
<dbReference type="EMBL" id="DRQG01000131">
    <property type="protein sequence ID" value="HGY56796.1"/>
    <property type="molecule type" value="Genomic_DNA"/>
</dbReference>
<feature type="binding site" evidence="8">
    <location>
        <begin position="39"/>
        <end position="41"/>
    </location>
    <ligand>
        <name>S-adenosyl-L-methionine</name>
        <dbReference type="ChEBI" id="CHEBI:59789"/>
    </ligand>
</feature>
<dbReference type="InterPro" id="IPR024924">
    <property type="entry name" value="7-CO-7-deazaguanine_synth-like"/>
</dbReference>
<evidence type="ECO:0000256" key="8">
    <source>
        <dbReference type="HAMAP-Rule" id="MF_00917"/>
    </source>
</evidence>
<dbReference type="PANTHER" id="PTHR42836">
    <property type="entry name" value="7-CARBOXY-7-DEAZAGUANINE SYNTHASE"/>
    <property type="match status" value="1"/>
</dbReference>
<keyword evidence="8" id="KW-0671">Queuosine biosynthesis</keyword>
<reference evidence="10" key="1">
    <citation type="journal article" date="2020" name="mSystems">
        <title>Genome- and Community-Level Interaction Insights into Carbon Utilization and Element Cycling Functions of Hydrothermarchaeota in Hydrothermal Sediment.</title>
        <authorList>
            <person name="Zhou Z."/>
            <person name="Liu Y."/>
            <person name="Xu W."/>
            <person name="Pan J."/>
            <person name="Luo Z.H."/>
            <person name="Li M."/>
        </authorList>
    </citation>
    <scope>NUCLEOTIDE SEQUENCE [LARGE SCALE GENOMIC DNA]</scope>
    <source>
        <strain evidence="10">HyVt-577</strain>
    </source>
</reference>
<comment type="cofactor">
    <cofactor evidence="8">
        <name>[4Fe-4S] cluster</name>
        <dbReference type="ChEBI" id="CHEBI:49883"/>
    </cofactor>
    <text evidence="8">Binds 1 [4Fe-4S] cluster. The cluster is coordinated with 3 cysteines and an exchangeable S-adenosyl-L-methionine.</text>
</comment>
<keyword evidence="4 8" id="KW-0460">Magnesium</keyword>